<keyword evidence="5 7" id="KW-0472">Membrane</keyword>
<accession>A0A1T4K8K1</accession>
<protein>
    <submittedName>
        <fullName evidence="9">FtsX-like permease family protein</fullName>
    </submittedName>
</protein>
<feature type="transmembrane region" description="Helical" evidence="7">
    <location>
        <begin position="743"/>
        <end position="765"/>
    </location>
</feature>
<organism evidence="9 10">
    <name type="scientific">Anaerorhabdus furcosa</name>
    <dbReference type="NCBI Taxonomy" id="118967"/>
    <lineage>
        <taxon>Bacteria</taxon>
        <taxon>Bacillati</taxon>
        <taxon>Bacillota</taxon>
        <taxon>Erysipelotrichia</taxon>
        <taxon>Erysipelotrichales</taxon>
        <taxon>Erysipelotrichaceae</taxon>
        <taxon>Anaerorhabdus</taxon>
    </lineage>
</organism>
<dbReference type="STRING" id="118967.SAMN02745191_0397"/>
<feature type="transmembrane region" description="Helical" evidence="7">
    <location>
        <begin position="689"/>
        <end position="711"/>
    </location>
</feature>
<keyword evidence="10" id="KW-1185">Reference proteome</keyword>
<keyword evidence="2" id="KW-1003">Cell membrane</keyword>
<dbReference type="OrthoDB" id="9794725at2"/>
<evidence type="ECO:0000256" key="1">
    <source>
        <dbReference type="ARBA" id="ARBA00004651"/>
    </source>
</evidence>
<evidence type="ECO:0000256" key="6">
    <source>
        <dbReference type="ARBA" id="ARBA00038076"/>
    </source>
</evidence>
<feature type="transmembrane region" description="Helical" evidence="7">
    <location>
        <begin position="20"/>
        <end position="39"/>
    </location>
</feature>
<evidence type="ECO:0000256" key="2">
    <source>
        <dbReference type="ARBA" id="ARBA00022475"/>
    </source>
</evidence>
<gene>
    <name evidence="9" type="ORF">SAMN02745191_0397</name>
</gene>
<comment type="subcellular location">
    <subcellularLocation>
        <location evidence="1">Cell membrane</location>
        <topology evidence="1">Multi-pass membrane protein</topology>
    </subcellularLocation>
</comment>
<dbReference type="AlphaFoldDB" id="A0A1T4K8K1"/>
<dbReference type="InterPro" id="IPR050250">
    <property type="entry name" value="Macrolide_Exporter_MacB"/>
</dbReference>
<keyword evidence="4 7" id="KW-1133">Transmembrane helix</keyword>
<dbReference type="PANTHER" id="PTHR30572:SF4">
    <property type="entry name" value="ABC TRANSPORTER PERMEASE YTRF"/>
    <property type="match status" value="1"/>
</dbReference>
<dbReference type="Pfam" id="PF02687">
    <property type="entry name" value="FtsX"/>
    <property type="match status" value="2"/>
</dbReference>
<comment type="similarity">
    <text evidence="6">Belongs to the ABC-4 integral membrane protein family.</text>
</comment>
<sequence>MKANFYLSAKGIIGRKRQNFLLVMMIILSIVFSVSYLIYNQSSLKSLEETRRNLYGEWYTTTYNVIDPVVSQEGVSSIVEQYALICDNNIILGSVGKVDDNFEELGRIQLLNGKLPTHENEIALTTSLLDSLGYSYDLDKFVKIPVLPMDYDTDKLQRELVETKFIEYKLVGILPAYDVFWQKNETPLVNAIVSDSINNYSKQYQIFWKGSKAFESYKLMESANKDIVVNEFAYPIDNSFDYSLMMIQIGIILLTFVSNLIIYSLLLNKRKKSFVTMSNLGSTRSMIIGVVIIESLLILTFSFVVGIPIGLLIGVLITSFAKNAIISIPYIQIIIILVSMYFVCFTSFLISAMMIRIDNPGTLRNEKTKILKKVEIASKPKLTVILLIIFIFITSIGTLYFTKWQMMPYEKNVSYAALNIQSKSEKFFDGRILDDLEKIPEVKEVSAINFVPLQYFVTSKDIRENKAYDDIYDASFETPPIHFYKRGILLTNFYVLSNKECDLLVESSDMNKEEAVRFKNGEGVIYYQAILEKDKKTGMVYNFISVRQNDDFELLELPVEKGSMLALTSNQFVDEEGYDYTKSNVFEKDIEVLGVLPKLNDQLLFGNELAITNGSIFISQEFYKKLMLRMEERRVTEDEYTNINLTIDENASFATRKSIASIVTSRGGILQSDTYELVDKLYRECTQKALIVALSGSIASLFGLILLCNIVSSSLLVERKRIGILQGLGCSKKQLIKAYLMKIIKIFIPTIIIVNGLVLALVSYINQPKYLIEFIRIFVYGYDIYFEYPISQLIILNLLLIFILLLVQLYPLYKMIKNEPIENMKESGGV</sequence>
<evidence type="ECO:0000256" key="5">
    <source>
        <dbReference type="ARBA" id="ARBA00023136"/>
    </source>
</evidence>
<name>A0A1T4K8K1_9FIRM</name>
<dbReference type="GO" id="GO:0022857">
    <property type="term" value="F:transmembrane transporter activity"/>
    <property type="evidence" value="ECO:0007669"/>
    <property type="project" value="TreeGrafter"/>
</dbReference>
<feature type="transmembrane region" description="Helical" evidence="7">
    <location>
        <begin position="785"/>
        <end position="807"/>
    </location>
</feature>
<feature type="transmembrane region" description="Helical" evidence="7">
    <location>
        <begin position="242"/>
        <end position="266"/>
    </location>
</feature>
<dbReference type="RefSeq" id="WP_078710841.1">
    <property type="nucleotide sequence ID" value="NZ_FUWY01000001.1"/>
</dbReference>
<dbReference type="InterPro" id="IPR003838">
    <property type="entry name" value="ABC3_permease_C"/>
</dbReference>
<evidence type="ECO:0000313" key="10">
    <source>
        <dbReference type="Proteomes" id="UP000243297"/>
    </source>
</evidence>
<evidence type="ECO:0000313" key="9">
    <source>
        <dbReference type="EMBL" id="SJZ38764.1"/>
    </source>
</evidence>
<dbReference type="EMBL" id="FUWY01000001">
    <property type="protein sequence ID" value="SJZ38764.1"/>
    <property type="molecule type" value="Genomic_DNA"/>
</dbReference>
<feature type="domain" description="ABC3 transporter permease C-terminal" evidence="8">
    <location>
        <begin position="247"/>
        <end position="360"/>
    </location>
</feature>
<dbReference type="GO" id="GO:0005886">
    <property type="term" value="C:plasma membrane"/>
    <property type="evidence" value="ECO:0007669"/>
    <property type="project" value="UniProtKB-SubCell"/>
</dbReference>
<dbReference type="PANTHER" id="PTHR30572">
    <property type="entry name" value="MEMBRANE COMPONENT OF TRANSPORTER-RELATED"/>
    <property type="match status" value="1"/>
</dbReference>
<proteinExistence type="inferred from homology"/>
<feature type="domain" description="ABC3 transporter permease C-terminal" evidence="8">
    <location>
        <begin position="697"/>
        <end position="820"/>
    </location>
</feature>
<feature type="transmembrane region" description="Helical" evidence="7">
    <location>
        <begin position="330"/>
        <end position="355"/>
    </location>
</feature>
<reference evidence="10" key="1">
    <citation type="submission" date="2017-02" db="EMBL/GenBank/DDBJ databases">
        <authorList>
            <person name="Varghese N."/>
            <person name="Submissions S."/>
        </authorList>
    </citation>
    <scope>NUCLEOTIDE SEQUENCE [LARGE SCALE GENOMIC DNA]</scope>
    <source>
        <strain evidence="10">ATCC 25662</strain>
    </source>
</reference>
<feature type="transmembrane region" description="Helical" evidence="7">
    <location>
        <begin position="382"/>
        <end position="401"/>
    </location>
</feature>
<keyword evidence="3 7" id="KW-0812">Transmembrane</keyword>
<evidence type="ECO:0000259" key="8">
    <source>
        <dbReference type="Pfam" id="PF02687"/>
    </source>
</evidence>
<feature type="transmembrane region" description="Helical" evidence="7">
    <location>
        <begin position="287"/>
        <end position="318"/>
    </location>
</feature>
<evidence type="ECO:0000256" key="7">
    <source>
        <dbReference type="SAM" id="Phobius"/>
    </source>
</evidence>
<dbReference type="Proteomes" id="UP000243297">
    <property type="component" value="Unassembled WGS sequence"/>
</dbReference>
<evidence type="ECO:0000256" key="3">
    <source>
        <dbReference type="ARBA" id="ARBA00022692"/>
    </source>
</evidence>
<evidence type="ECO:0000256" key="4">
    <source>
        <dbReference type="ARBA" id="ARBA00022989"/>
    </source>
</evidence>